<name>A0A1X7SGM8_AMPQE</name>
<evidence type="ECO:0000256" key="1">
    <source>
        <dbReference type="SAM" id="MobiDB-lite"/>
    </source>
</evidence>
<dbReference type="EnsemblMetazoa" id="Aqu2.1.01216_001">
    <property type="protein sequence ID" value="Aqu2.1.01216_001"/>
    <property type="gene ID" value="Aqu2.1.01216"/>
</dbReference>
<dbReference type="AlphaFoldDB" id="A0A1X7SGM8"/>
<feature type="region of interest" description="Disordered" evidence="1">
    <location>
        <begin position="1"/>
        <end position="61"/>
    </location>
</feature>
<organism evidence="2">
    <name type="scientific">Amphimedon queenslandica</name>
    <name type="common">Sponge</name>
    <dbReference type="NCBI Taxonomy" id="400682"/>
    <lineage>
        <taxon>Eukaryota</taxon>
        <taxon>Metazoa</taxon>
        <taxon>Porifera</taxon>
        <taxon>Demospongiae</taxon>
        <taxon>Heteroscleromorpha</taxon>
        <taxon>Haplosclerida</taxon>
        <taxon>Niphatidae</taxon>
        <taxon>Amphimedon</taxon>
    </lineage>
</organism>
<proteinExistence type="predicted"/>
<accession>A0A1X7SGM8</accession>
<reference evidence="2" key="1">
    <citation type="submission" date="2017-05" db="UniProtKB">
        <authorList>
            <consortium name="EnsemblMetazoa"/>
        </authorList>
    </citation>
    <scope>IDENTIFICATION</scope>
</reference>
<dbReference type="InParanoid" id="A0A1X7SGM8"/>
<evidence type="ECO:0000313" key="2">
    <source>
        <dbReference type="EnsemblMetazoa" id="Aqu2.1.01216_001"/>
    </source>
</evidence>
<feature type="compositionally biased region" description="Acidic residues" evidence="1">
    <location>
        <begin position="29"/>
        <end position="44"/>
    </location>
</feature>
<sequence length="75" mass="8059">MASISEPLTKPSSNSLGTPEDVKDKAEDSSEEEGLIKDDEEDEEKNNGVGNDIENDTNVCGCGNVRVDVGRRFDG</sequence>
<protein>
    <submittedName>
        <fullName evidence="2">Uncharacterized protein</fullName>
    </submittedName>
</protein>